<evidence type="ECO:0000256" key="7">
    <source>
        <dbReference type="ARBA" id="ARBA00022840"/>
    </source>
</evidence>
<dbReference type="GO" id="GO:0140359">
    <property type="term" value="F:ABC-type transporter activity"/>
    <property type="evidence" value="ECO:0007669"/>
    <property type="project" value="InterPro"/>
</dbReference>
<keyword evidence="9 10" id="KW-0472">Membrane</keyword>
<feature type="transmembrane region" description="Helical" evidence="10">
    <location>
        <begin position="957"/>
        <end position="980"/>
    </location>
</feature>
<sequence>MIGMLYPIFFLITFMYPCFWILRNIVTEKERGIRETLKTMGLKDLALVWSWLIIYLFEFLLICVGCTLMLLPVFQYSSLLLFGFFFFCFSFSLTMLCYLITSFFSNAKTAGLLGVLIIFITYIPSVLLVSNNSRGLKVGLSFDATIAFSLGIERIASLEAETTGLNWGSLFMSIEGYSVLESVIAMLVDGIVYYFLGRYFDQVIPKSYGLTQPWYFLFTKAFWKGEMVQKKVHVERSEEDQRYLRLERGVMGRHVGRKFIEEVPADLHALEGENRCIQIKNLVKVFSTPVGPKIAVNDLNVVMYEGQIFCLLGHNGAGKTTTINMLCGMLPVSDGTATVYGLDICEDMPAIRNMMAVCPQFDILWDNLTVKEHLYIAAKLQNVPKNEINERISSLVYDVGLTEKLNKKSKTLSGGQKRKLSVAMALIGNSKVVFLDEPTSGMDPYSRRMIWNLLRNYRSERVIILTTHFMDEADLLGDRIGIMSDGQMFTCGTSHYLKHTFGVGYNLTIVKKPDCDEDKLENTILAHIPSASLLTNVGAEMTYQLPFNTSDKFVALFTEFDDNLARLGIQTYGVSVTTMEEVFLNSTKVVDKEFARSLSSKRNLTGQGVSCAEGARHLAVDREEEKKRAQRKDFTRTSSDLNEKLFGRHFRANFQKRFRYAMRDKKMFIMELLIPGIFTLLVFTMVKVIFSFTNVDSYPMDTRYYNPQLNETFEGRSRFVYDDFSLNTTDTLALFDSFPRDRFTPQSVNITDLKTNEVCSSLAKYLWCNDPYYPPSDLEMEIIAMSRFLLDDRSNHQDALYHAGFFRSIDLAARSFDFFSMVNTTSAHGSPIFLNALDVALMRYYREDDAADIHVSNHPLPLNQATQEVTSQAISMGISQDLVIALAFVPAYTVLFLVKEREVGMKHQQIISGINIPAYWLSEFTFDTCLYIIVVAIEVLLMVLFQMDDYLKDGKAVATLLLFFFYGTASTSFVSMLQYIFKSHTIALIVTLFVNILCVIMELASFIMTTISSTCRVARVLNFVLFYLFPGFSLGMGLMRLSMLSMMSLFDQICDYYYDGTISFSTGTPEPLSFDGIGYSLVYLACETVVYLVIAILLDYATNSIRVKMYFSRRDINVNRSKEVDSDVQAEEDRVMRSNPKTTDDVIQLRRLRKVYNGEKVAVDRITFGLQRGQCFGLLGINGAGKTTTFSMISGENAPTKGTAVLCGMDMIEEPVKVRRLLGMCPQSHALLDLLTVREHLELFGRIKGVPEADMNDVIEYRMEDMGIKQYENKKAMSLSGGNKRKLSVAQALIGNPPLVLMDEPSTGMDPVSRRALWDIISMVSAKRKECTIIITTHSMEEAEALCTKVGIMVGGRLRCFGTIQDLKSKFGHGYTLNAKFCEPTDEEVEEVKRTLPNKHEMLNRTEVFEVLSALETTDLKEEITINGSGWVIDTELTKRGAVAMDVLIDWWITEVRYIDYMDFLEEKFNAVELLERHGNMVTLRVDTKGMKLSAIFSFMEEIKKKCSIEEYSIAQMTLEQIFNFFASQQEEETREIQGVNKKRSAEASN</sequence>
<keyword evidence="7" id="KW-0067">ATP-binding</keyword>
<dbReference type="PANTHER" id="PTHR19229">
    <property type="entry name" value="ATP-BINDING CASSETTE TRANSPORTER SUBFAMILY A ABCA"/>
    <property type="match status" value="1"/>
</dbReference>
<evidence type="ECO:0000256" key="3">
    <source>
        <dbReference type="ARBA" id="ARBA00022448"/>
    </source>
</evidence>
<dbReference type="Pfam" id="PF12698">
    <property type="entry name" value="ABC2_membrane_3"/>
    <property type="match status" value="2"/>
</dbReference>
<evidence type="ECO:0000256" key="2">
    <source>
        <dbReference type="ARBA" id="ARBA00008869"/>
    </source>
</evidence>
<protein>
    <recommendedName>
        <fullName evidence="11">ABC transporter domain-containing protein</fullName>
    </recommendedName>
</protein>
<evidence type="ECO:0000313" key="13">
    <source>
        <dbReference type="Proteomes" id="UP000008312"/>
    </source>
</evidence>
<evidence type="ECO:0000256" key="10">
    <source>
        <dbReference type="SAM" id="Phobius"/>
    </source>
</evidence>
<dbReference type="SUPFAM" id="SSF52540">
    <property type="entry name" value="P-loop containing nucleoside triphosphate hydrolases"/>
    <property type="match status" value="2"/>
</dbReference>
<comment type="subcellular location">
    <subcellularLocation>
        <location evidence="1">Membrane</location>
        <topology evidence="1">Multi-pass membrane protein</topology>
    </subcellularLocation>
</comment>
<accession>D8MBQ7</accession>
<dbReference type="PANTHER" id="PTHR19229:SF36">
    <property type="entry name" value="ATP-BINDING CASSETTE SUB-FAMILY A MEMBER 2"/>
    <property type="match status" value="1"/>
</dbReference>
<gene>
    <name evidence="12" type="ORF">GSBLH_T00005092001</name>
</gene>
<dbReference type="Proteomes" id="UP000008312">
    <property type="component" value="Unassembled WGS sequence"/>
</dbReference>
<feature type="transmembrane region" description="Helical" evidence="10">
    <location>
        <begin position="79"/>
        <end position="100"/>
    </location>
</feature>
<organism evidence="12">
    <name type="scientific">Blastocystis hominis</name>
    <dbReference type="NCBI Taxonomy" id="12968"/>
    <lineage>
        <taxon>Eukaryota</taxon>
        <taxon>Sar</taxon>
        <taxon>Stramenopiles</taxon>
        <taxon>Bigyra</taxon>
        <taxon>Opalozoa</taxon>
        <taxon>Opalinata</taxon>
        <taxon>Blastocystidae</taxon>
        <taxon>Blastocystis</taxon>
    </lineage>
</organism>
<feature type="transmembrane region" description="Helical" evidence="10">
    <location>
        <begin position="924"/>
        <end position="945"/>
    </location>
</feature>
<evidence type="ECO:0000256" key="4">
    <source>
        <dbReference type="ARBA" id="ARBA00022692"/>
    </source>
</evidence>
<keyword evidence="8 10" id="KW-1133">Transmembrane helix</keyword>
<dbReference type="Gene3D" id="3.40.50.300">
    <property type="entry name" value="P-loop containing nucleotide triphosphate hydrolases"/>
    <property type="match status" value="2"/>
</dbReference>
<evidence type="ECO:0000256" key="9">
    <source>
        <dbReference type="ARBA" id="ARBA00023136"/>
    </source>
</evidence>
<feature type="transmembrane region" description="Helical" evidence="10">
    <location>
        <begin position="6"/>
        <end position="26"/>
    </location>
</feature>
<dbReference type="Pfam" id="PF00005">
    <property type="entry name" value="ABC_tran"/>
    <property type="match status" value="2"/>
</dbReference>
<dbReference type="InterPro" id="IPR003439">
    <property type="entry name" value="ABC_transporter-like_ATP-bd"/>
</dbReference>
<dbReference type="EMBL" id="FN668691">
    <property type="protein sequence ID" value="CBK25496.2"/>
    <property type="molecule type" value="Genomic_DNA"/>
</dbReference>
<dbReference type="Pfam" id="PF23321">
    <property type="entry name" value="R1_ABCA1"/>
    <property type="match status" value="1"/>
</dbReference>
<dbReference type="OMA" id="IGQEATY"/>
<evidence type="ECO:0000256" key="5">
    <source>
        <dbReference type="ARBA" id="ARBA00022737"/>
    </source>
</evidence>
<feature type="domain" description="ABC transporter" evidence="11">
    <location>
        <begin position="1147"/>
        <end position="1380"/>
    </location>
</feature>
<evidence type="ECO:0000256" key="6">
    <source>
        <dbReference type="ARBA" id="ARBA00022741"/>
    </source>
</evidence>
<dbReference type="SMART" id="SM00382">
    <property type="entry name" value="AAA"/>
    <property type="match status" value="2"/>
</dbReference>
<keyword evidence="6" id="KW-0547">Nucleotide-binding</keyword>
<proteinExistence type="inferred from homology"/>
<dbReference type="GO" id="GO:0016887">
    <property type="term" value="F:ATP hydrolysis activity"/>
    <property type="evidence" value="ECO:0007669"/>
    <property type="project" value="InterPro"/>
</dbReference>
<evidence type="ECO:0000313" key="12">
    <source>
        <dbReference type="EMBL" id="CBK25496.2"/>
    </source>
</evidence>
<dbReference type="InterPro" id="IPR027417">
    <property type="entry name" value="P-loop_NTPase"/>
</dbReference>
<feature type="transmembrane region" description="Helical" evidence="10">
    <location>
        <begin position="112"/>
        <end position="130"/>
    </location>
</feature>
<dbReference type="GO" id="GO:0005524">
    <property type="term" value="F:ATP binding"/>
    <property type="evidence" value="ECO:0007669"/>
    <property type="project" value="UniProtKB-KW"/>
</dbReference>
<feature type="transmembrane region" description="Helical" evidence="10">
    <location>
        <begin position="667"/>
        <end position="690"/>
    </location>
</feature>
<feature type="domain" description="ABC transporter" evidence="11">
    <location>
        <begin position="277"/>
        <end position="510"/>
    </location>
</feature>
<dbReference type="GO" id="GO:0005319">
    <property type="term" value="F:lipid transporter activity"/>
    <property type="evidence" value="ECO:0007669"/>
    <property type="project" value="TreeGrafter"/>
</dbReference>
<dbReference type="RefSeq" id="XP_012899544.1">
    <property type="nucleotide sequence ID" value="XM_013044090.1"/>
</dbReference>
<dbReference type="GO" id="GO:0016020">
    <property type="term" value="C:membrane"/>
    <property type="evidence" value="ECO:0007669"/>
    <property type="project" value="UniProtKB-SubCell"/>
</dbReference>
<evidence type="ECO:0000256" key="8">
    <source>
        <dbReference type="ARBA" id="ARBA00022989"/>
    </source>
</evidence>
<dbReference type="FunFam" id="3.40.50.300:FF:000298">
    <property type="entry name" value="ATP-binding cassette sub-family A member 12"/>
    <property type="match status" value="1"/>
</dbReference>
<dbReference type="InParanoid" id="D8MBQ7"/>
<feature type="transmembrane region" description="Helical" evidence="10">
    <location>
        <begin position="986"/>
        <end position="1008"/>
    </location>
</feature>
<reference evidence="12" key="1">
    <citation type="submission" date="2010-02" db="EMBL/GenBank/DDBJ databases">
        <title>Sequencing and annotation of the Blastocystis hominis genome.</title>
        <authorList>
            <person name="Wincker P."/>
        </authorList>
    </citation>
    <scope>NUCLEOTIDE SEQUENCE</scope>
    <source>
        <strain evidence="12">Singapore isolate B</strain>
    </source>
</reference>
<dbReference type="FunFam" id="3.40.50.300:FF:000335">
    <property type="entry name" value="ATP binding cassette subfamily A member 5"/>
    <property type="match status" value="1"/>
</dbReference>
<keyword evidence="13" id="KW-1185">Reference proteome</keyword>
<feature type="transmembrane region" description="Helical" evidence="10">
    <location>
        <begin position="47"/>
        <end position="73"/>
    </location>
</feature>
<dbReference type="OrthoDB" id="10255969at2759"/>
<evidence type="ECO:0000256" key="1">
    <source>
        <dbReference type="ARBA" id="ARBA00004141"/>
    </source>
</evidence>
<dbReference type="GeneID" id="24922073"/>
<dbReference type="InterPro" id="IPR013525">
    <property type="entry name" value="ABC2_TM"/>
</dbReference>
<dbReference type="PROSITE" id="PS50893">
    <property type="entry name" value="ABC_TRANSPORTER_2"/>
    <property type="match status" value="2"/>
</dbReference>
<dbReference type="InterPro" id="IPR026082">
    <property type="entry name" value="ABCA"/>
</dbReference>
<feature type="transmembrane region" description="Helical" evidence="10">
    <location>
        <begin position="1020"/>
        <end position="1039"/>
    </location>
</feature>
<dbReference type="InterPro" id="IPR017871">
    <property type="entry name" value="ABC_transporter-like_CS"/>
</dbReference>
<dbReference type="InterPro" id="IPR056264">
    <property type="entry name" value="R2_ABCA1-4-like"/>
</dbReference>
<name>D8MBQ7_BLAHO</name>
<dbReference type="InterPro" id="IPR003593">
    <property type="entry name" value="AAA+_ATPase"/>
</dbReference>
<dbReference type="CDD" id="cd03263">
    <property type="entry name" value="ABC_subfamily_A"/>
    <property type="match status" value="2"/>
</dbReference>
<keyword evidence="3" id="KW-0813">Transport</keyword>
<keyword evidence="5" id="KW-0677">Repeat</keyword>
<keyword evidence="4 10" id="KW-0812">Transmembrane</keyword>
<feature type="transmembrane region" description="Helical" evidence="10">
    <location>
        <begin position="1081"/>
        <end position="1101"/>
    </location>
</feature>
<dbReference type="PROSITE" id="PS00211">
    <property type="entry name" value="ABC_TRANSPORTER_1"/>
    <property type="match status" value="2"/>
</dbReference>
<comment type="similarity">
    <text evidence="2">Belongs to the ABC transporter superfamily. ABCA family.</text>
</comment>
<evidence type="ECO:0000259" key="11">
    <source>
        <dbReference type="PROSITE" id="PS50893"/>
    </source>
</evidence>